<evidence type="ECO:0000313" key="1">
    <source>
        <dbReference type="EMBL" id="RII77344.1"/>
    </source>
</evidence>
<protein>
    <submittedName>
        <fullName evidence="1">Uncharacterized protein</fullName>
    </submittedName>
</protein>
<dbReference type="RefSeq" id="WP_119369899.1">
    <property type="nucleotide sequence ID" value="NZ_QWLL01000030.1"/>
</dbReference>
<sequence length="113" mass="12569">MKVEQETQIWHCAAAHYGDSLISIVNGALKSFRRVPGLDVLTRIHKVDVGAAAFTILDLAIPKTGMPWSDGSFIHAREQLRSHLSRYVLKRLVDDNAAPPELRDRLLAIDLGL</sequence>
<gene>
    <name evidence="1" type="ORF">D0894_12075</name>
</gene>
<organism evidence="1 2">
    <name type="scientific">Pseudomonas monteilii</name>
    <dbReference type="NCBI Taxonomy" id="76759"/>
    <lineage>
        <taxon>Bacteria</taxon>
        <taxon>Pseudomonadati</taxon>
        <taxon>Pseudomonadota</taxon>
        <taxon>Gammaproteobacteria</taxon>
        <taxon>Pseudomonadales</taxon>
        <taxon>Pseudomonadaceae</taxon>
        <taxon>Pseudomonas</taxon>
    </lineage>
</organism>
<comment type="caution">
    <text evidence="1">The sequence shown here is derived from an EMBL/GenBank/DDBJ whole genome shotgun (WGS) entry which is preliminary data.</text>
</comment>
<dbReference type="GeneID" id="72420483"/>
<dbReference type="Proteomes" id="UP000265875">
    <property type="component" value="Unassembled WGS sequence"/>
</dbReference>
<evidence type="ECO:0000313" key="2">
    <source>
        <dbReference type="Proteomes" id="UP000265875"/>
    </source>
</evidence>
<dbReference type="AlphaFoldDB" id="A0A399M6C9"/>
<name>A0A399M6C9_9PSED</name>
<reference evidence="1 2" key="1">
    <citation type="submission" date="2018-08" db="EMBL/GenBank/DDBJ databases">
        <title>Draft genome sequence of the cyanotroph, Pseudomonas monteilii BCN3.</title>
        <authorList>
            <person name="Jones L.B."/>
            <person name="Kunz D.A."/>
        </authorList>
    </citation>
    <scope>NUCLEOTIDE SEQUENCE [LARGE SCALE GENOMIC DNA]</scope>
    <source>
        <strain evidence="1 2">BCN3</strain>
    </source>
</reference>
<dbReference type="EMBL" id="QWLL01000030">
    <property type="protein sequence ID" value="RII77344.1"/>
    <property type="molecule type" value="Genomic_DNA"/>
</dbReference>
<accession>A0A399M6C9</accession>
<proteinExistence type="predicted"/>